<sequence length="94" mass="10846">MRVILNQSHPLVNGSFKSSSAREDVTPKFSFKYYESDIDYLRIYSFGSIGIHRVDFVGQIEILIPGIQFSESEILDEKELLAVRWFRNITDNGT</sequence>
<name>A0A183JKC8_9TREM</name>
<reference evidence="3" key="1">
    <citation type="submission" date="2016-06" db="UniProtKB">
        <authorList>
            <consortium name="WormBaseParasite"/>
        </authorList>
    </citation>
    <scope>IDENTIFICATION</scope>
</reference>
<evidence type="ECO:0000313" key="3">
    <source>
        <dbReference type="WBParaSite" id="SCUD_0000315701-mRNA-1"/>
    </source>
</evidence>
<keyword evidence="2" id="KW-1185">Reference proteome</keyword>
<dbReference type="WBParaSite" id="SCUD_0000315701-mRNA-1">
    <property type="protein sequence ID" value="SCUD_0000315701-mRNA-1"/>
    <property type="gene ID" value="SCUD_0000315701"/>
</dbReference>
<evidence type="ECO:0000313" key="2">
    <source>
        <dbReference type="Proteomes" id="UP000279833"/>
    </source>
</evidence>
<accession>A0A183JKC8</accession>
<dbReference type="EMBL" id="UZAK01003451">
    <property type="protein sequence ID" value="VDO79803.1"/>
    <property type="molecule type" value="Genomic_DNA"/>
</dbReference>
<gene>
    <name evidence="1" type="ORF">SCUD_LOCUS3157</name>
</gene>
<reference evidence="1 2" key="2">
    <citation type="submission" date="2018-11" db="EMBL/GenBank/DDBJ databases">
        <authorList>
            <consortium name="Pathogen Informatics"/>
        </authorList>
    </citation>
    <scope>NUCLEOTIDE SEQUENCE [LARGE SCALE GENOMIC DNA]</scope>
    <source>
        <strain evidence="1">Dakar</strain>
        <strain evidence="2">Dakar, Senegal</strain>
    </source>
</reference>
<dbReference type="AlphaFoldDB" id="A0A183JKC8"/>
<evidence type="ECO:0000313" key="1">
    <source>
        <dbReference type="EMBL" id="VDO79803.1"/>
    </source>
</evidence>
<proteinExistence type="predicted"/>
<protein>
    <submittedName>
        <fullName evidence="3">Bact_transglu_N domain-containing protein</fullName>
    </submittedName>
</protein>
<organism evidence="3">
    <name type="scientific">Schistosoma curassoni</name>
    <dbReference type="NCBI Taxonomy" id="6186"/>
    <lineage>
        <taxon>Eukaryota</taxon>
        <taxon>Metazoa</taxon>
        <taxon>Spiralia</taxon>
        <taxon>Lophotrochozoa</taxon>
        <taxon>Platyhelminthes</taxon>
        <taxon>Trematoda</taxon>
        <taxon>Digenea</taxon>
        <taxon>Strigeidida</taxon>
        <taxon>Schistosomatoidea</taxon>
        <taxon>Schistosomatidae</taxon>
        <taxon>Schistosoma</taxon>
    </lineage>
</organism>
<dbReference type="Proteomes" id="UP000279833">
    <property type="component" value="Unassembled WGS sequence"/>
</dbReference>